<gene>
    <name evidence="2" type="ORF">CALCODRAFT_481523</name>
</gene>
<sequence length="570" mass="63131">MLPDWAVNVTTEAASHLINAYIATTNDKRLLRLRSLYEANQDNTFIKGAWDVFLSQALDQLEALHINEVEGEPPQEHPSLTVQCGTGVSILSSTFPYVGLPAKERKALAKQGNEHPCLPPLDKDRFLQMDILGDVQYLNHAYEALLWSFFQCTRPATLLQGTLDLLECYCHSKALSPSAGHYQLMEPRMWFLGAIANKQHCLVDLRADLPGSQQSIKEKKSIEDYFVLCGTTAAPGKVSRAMDQNRKDAIAGLHRRQLTDLLGEEDVSFVERAYEVLHGYTDRVPFDGQNLSGGAKNKLTYCAEAKSFIALGRFARSSTSPDALGKPALWLICFNAAHLPALVSVALEQEKANMDYASRATMLLSKALKECSAELCLLCHLIWSMLTWRLPALNKLEVFQYFFRRGCYGKLQPLNERAIRKYIDINGNDYDKRTAEENIPASGGKGKKTVGGGKASGSRGKGRAVTAGEPDTDVVMSSPGIEGGERAEGPIEVEGDVEIQALKKQSRLRKKIPKPLECLLPALLQPVYNFFIIHRASQIRIDDVAVYPAAGPVAHKRPVQLTPSYFDENI</sequence>
<evidence type="ECO:0000256" key="1">
    <source>
        <dbReference type="SAM" id="MobiDB-lite"/>
    </source>
</evidence>
<name>A0A165HLQ7_9BASI</name>
<dbReference type="AlphaFoldDB" id="A0A165HLQ7"/>
<keyword evidence="3" id="KW-1185">Reference proteome</keyword>
<reference evidence="2 3" key="1">
    <citation type="journal article" date="2016" name="Mol. Biol. Evol.">
        <title>Comparative Genomics of Early-Diverging Mushroom-Forming Fungi Provides Insights into the Origins of Lignocellulose Decay Capabilities.</title>
        <authorList>
            <person name="Nagy L.G."/>
            <person name="Riley R."/>
            <person name="Tritt A."/>
            <person name="Adam C."/>
            <person name="Daum C."/>
            <person name="Floudas D."/>
            <person name="Sun H."/>
            <person name="Yadav J.S."/>
            <person name="Pangilinan J."/>
            <person name="Larsson K.H."/>
            <person name="Matsuura K."/>
            <person name="Barry K."/>
            <person name="Labutti K."/>
            <person name="Kuo R."/>
            <person name="Ohm R.A."/>
            <person name="Bhattacharya S.S."/>
            <person name="Shirouzu T."/>
            <person name="Yoshinaga Y."/>
            <person name="Martin F.M."/>
            <person name="Grigoriev I.V."/>
            <person name="Hibbett D.S."/>
        </authorList>
    </citation>
    <scope>NUCLEOTIDE SEQUENCE [LARGE SCALE GENOMIC DNA]</scope>
    <source>
        <strain evidence="2 3">HHB12733</strain>
    </source>
</reference>
<protein>
    <submittedName>
        <fullName evidence="2">Uncharacterized protein</fullName>
    </submittedName>
</protein>
<organism evidence="2 3">
    <name type="scientific">Calocera cornea HHB12733</name>
    <dbReference type="NCBI Taxonomy" id="1353952"/>
    <lineage>
        <taxon>Eukaryota</taxon>
        <taxon>Fungi</taxon>
        <taxon>Dikarya</taxon>
        <taxon>Basidiomycota</taxon>
        <taxon>Agaricomycotina</taxon>
        <taxon>Dacrymycetes</taxon>
        <taxon>Dacrymycetales</taxon>
        <taxon>Dacrymycetaceae</taxon>
        <taxon>Calocera</taxon>
    </lineage>
</organism>
<accession>A0A165HLQ7</accession>
<dbReference type="InParanoid" id="A0A165HLQ7"/>
<evidence type="ECO:0000313" key="2">
    <source>
        <dbReference type="EMBL" id="KZT59449.1"/>
    </source>
</evidence>
<feature type="region of interest" description="Disordered" evidence="1">
    <location>
        <begin position="434"/>
        <end position="487"/>
    </location>
</feature>
<evidence type="ECO:0000313" key="3">
    <source>
        <dbReference type="Proteomes" id="UP000076842"/>
    </source>
</evidence>
<proteinExistence type="predicted"/>
<dbReference type="Proteomes" id="UP000076842">
    <property type="component" value="Unassembled WGS sequence"/>
</dbReference>
<dbReference type="EMBL" id="KV423940">
    <property type="protein sequence ID" value="KZT59449.1"/>
    <property type="molecule type" value="Genomic_DNA"/>
</dbReference>